<feature type="non-terminal residue" evidence="1">
    <location>
        <position position="1"/>
    </location>
</feature>
<evidence type="ECO:0000313" key="2">
    <source>
        <dbReference type="Proteomes" id="UP000184300"/>
    </source>
</evidence>
<accession>A0A1L9VST9</accession>
<keyword evidence="2" id="KW-1185">Reference proteome</keyword>
<dbReference type="PANTHER" id="PTHR47657:SF10">
    <property type="entry name" value="ZN(II)2CYS6 TRANSCRIPTION FACTOR (EUROFUNG)"/>
    <property type="match status" value="1"/>
</dbReference>
<organism evidence="1 2">
    <name type="scientific">Aspergillus glaucus CBS 516.65</name>
    <dbReference type="NCBI Taxonomy" id="1160497"/>
    <lineage>
        <taxon>Eukaryota</taxon>
        <taxon>Fungi</taxon>
        <taxon>Dikarya</taxon>
        <taxon>Ascomycota</taxon>
        <taxon>Pezizomycotina</taxon>
        <taxon>Eurotiomycetes</taxon>
        <taxon>Eurotiomycetidae</taxon>
        <taxon>Eurotiales</taxon>
        <taxon>Aspergillaceae</taxon>
        <taxon>Aspergillus</taxon>
        <taxon>Aspergillus subgen. Aspergillus</taxon>
    </lineage>
</organism>
<dbReference type="InterPro" id="IPR052400">
    <property type="entry name" value="Zn2-C6_fungal_TF"/>
</dbReference>
<dbReference type="GeneID" id="34458453"/>
<evidence type="ECO:0000313" key="1">
    <source>
        <dbReference type="EMBL" id="OJJ86966.1"/>
    </source>
</evidence>
<dbReference type="GO" id="GO:0000981">
    <property type="term" value="F:DNA-binding transcription factor activity, RNA polymerase II-specific"/>
    <property type="evidence" value="ECO:0007669"/>
    <property type="project" value="TreeGrafter"/>
</dbReference>
<dbReference type="AlphaFoldDB" id="A0A1L9VST9"/>
<dbReference type="Proteomes" id="UP000184300">
    <property type="component" value="Unassembled WGS sequence"/>
</dbReference>
<dbReference type="RefSeq" id="XP_022403655.1">
    <property type="nucleotide sequence ID" value="XM_022542192.1"/>
</dbReference>
<dbReference type="STRING" id="1160497.A0A1L9VST9"/>
<dbReference type="EMBL" id="KV878891">
    <property type="protein sequence ID" value="OJJ86966.1"/>
    <property type="molecule type" value="Genomic_DNA"/>
</dbReference>
<sequence>SYAVGRLYLSDSRSESGNDGRLQLDWLYLIRGLVSIMTQQWLTLKTGRLRSLLYYRHANYDWKAFPPSTTISSFPRLKHCSLRLSWFAYNASTALESPRDFINTLKPSYGTRSKISNTAIDILEDMYMRILYILEFTTSERDTPMNLDVQTDLEDTAVTSWPDLLSSTFLASLNVDGEMGIGSVEGGSYAILAHFYLIFTLYEDFWYLRGSFEGEIAVIDGLIRRAGHENLVSLMRWPMEVVS</sequence>
<gene>
    <name evidence="1" type="ORF">ASPGLDRAFT_1508563</name>
</gene>
<protein>
    <submittedName>
        <fullName evidence="1">Uncharacterized protein</fullName>
    </submittedName>
</protein>
<reference evidence="2" key="1">
    <citation type="journal article" date="2017" name="Genome Biol.">
        <title>Comparative genomics reveals high biological diversity and specific adaptations in the industrially and medically important fungal genus Aspergillus.</title>
        <authorList>
            <person name="de Vries R.P."/>
            <person name="Riley R."/>
            <person name="Wiebenga A."/>
            <person name="Aguilar-Osorio G."/>
            <person name="Amillis S."/>
            <person name="Uchima C.A."/>
            <person name="Anderluh G."/>
            <person name="Asadollahi M."/>
            <person name="Askin M."/>
            <person name="Barry K."/>
            <person name="Battaglia E."/>
            <person name="Bayram O."/>
            <person name="Benocci T."/>
            <person name="Braus-Stromeyer S.A."/>
            <person name="Caldana C."/>
            <person name="Canovas D."/>
            <person name="Cerqueira G.C."/>
            <person name="Chen F."/>
            <person name="Chen W."/>
            <person name="Choi C."/>
            <person name="Clum A."/>
            <person name="Dos Santos R.A."/>
            <person name="Damasio A.R."/>
            <person name="Diallinas G."/>
            <person name="Emri T."/>
            <person name="Fekete E."/>
            <person name="Flipphi M."/>
            <person name="Freyberg S."/>
            <person name="Gallo A."/>
            <person name="Gournas C."/>
            <person name="Habgood R."/>
            <person name="Hainaut M."/>
            <person name="Harispe M.L."/>
            <person name="Henrissat B."/>
            <person name="Hilden K.S."/>
            <person name="Hope R."/>
            <person name="Hossain A."/>
            <person name="Karabika E."/>
            <person name="Karaffa L."/>
            <person name="Karanyi Z."/>
            <person name="Krasevec N."/>
            <person name="Kuo A."/>
            <person name="Kusch H."/>
            <person name="LaButti K."/>
            <person name="Lagendijk E.L."/>
            <person name="Lapidus A."/>
            <person name="Levasseur A."/>
            <person name="Lindquist E."/>
            <person name="Lipzen A."/>
            <person name="Logrieco A.F."/>
            <person name="MacCabe A."/>
            <person name="Maekelae M.R."/>
            <person name="Malavazi I."/>
            <person name="Melin P."/>
            <person name="Meyer V."/>
            <person name="Mielnichuk N."/>
            <person name="Miskei M."/>
            <person name="Molnar A.P."/>
            <person name="Mule G."/>
            <person name="Ngan C.Y."/>
            <person name="Orejas M."/>
            <person name="Orosz E."/>
            <person name="Ouedraogo J.P."/>
            <person name="Overkamp K.M."/>
            <person name="Park H.-S."/>
            <person name="Perrone G."/>
            <person name="Piumi F."/>
            <person name="Punt P.J."/>
            <person name="Ram A.F."/>
            <person name="Ramon A."/>
            <person name="Rauscher S."/>
            <person name="Record E."/>
            <person name="Riano-Pachon D.M."/>
            <person name="Robert V."/>
            <person name="Roehrig J."/>
            <person name="Ruller R."/>
            <person name="Salamov A."/>
            <person name="Salih N.S."/>
            <person name="Samson R.A."/>
            <person name="Sandor E."/>
            <person name="Sanguinetti M."/>
            <person name="Schuetze T."/>
            <person name="Sepcic K."/>
            <person name="Shelest E."/>
            <person name="Sherlock G."/>
            <person name="Sophianopoulou V."/>
            <person name="Squina F.M."/>
            <person name="Sun H."/>
            <person name="Susca A."/>
            <person name="Todd R.B."/>
            <person name="Tsang A."/>
            <person name="Unkles S.E."/>
            <person name="van de Wiele N."/>
            <person name="van Rossen-Uffink D."/>
            <person name="Oliveira J.V."/>
            <person name="Vesth T.C."/>
            <person name="Visser J."/>
            <person name="Yu J.-H."/>
            <person name="Zhou M."/>
            <person name="Andersen M.R."/>
            <person name="Archer D.B."/>
            <person name="Baker S.E."/>
            <person name="Benoit I."/>
            <person name="Brakhage A.A."/>
            <person name="Braus G.H."/>
            <person name="Fischer R."/>
            <person name="Frisvad J.C."/>
            <person name="Goldman G.H."/>
            <person name="Houbraken J."/>
            <person name="Oakley B."/>
            <person name="Pocsi I."/>
            <person name="Scazzocchio C."/>
            <person name="Seiboth B."/>
            <person name="vanKuyk P.A."/>
            <person name="Wortman J."/>
            <person name="Dyer P.S."/>
            <person name="Grigoriev I.V."/>
        </authorList>
    </citation>
    <scope>NUCLEOTIDE SEQUENCE [LARGE SCALE GENOMIC DNA]</scope>
    <source>
        <strain evidence="2">CBS 516.65</strain>
    </source>
</reference>
<proteinExistence type="predicted"/>
<name>A0A1L9VST9_ASPGL</name>
<dbReference type="VEuPathDB" id="FungiDB:ASPGLDRAFT_1508563"/>
<dbReference type="OrthoDB" id="3546279at2759"/>
<dbReference type="PANTHER" id="PTHR47657">
    <property type="entry name" value="STEROL REGULATORY ELEMENT-BINDING PROTEIN ECM22"/>
    <property type="match status" value="1"/>
</dbReference>